<evidence type="ECO:0000313" key="9">
    <source>
        <dbReference type="EMBL" id="GAA4395796.1"/>
    </source>
</evidence>
<keyword evidence="10" id="KW-1185">Reference proteome</keyword>
<feature type="transmembrane region" description="Helical" evidence="7">
    <location>
        <begin position="88"/>
        <end position="109"/>
    </location>
</feature>
<dbReference type="Gene3D" id="1.20.1250.20">
    <property type="entry name" value="MFS general substrate transporter like domains"/>
    <property type="match status" value="1"/>
</dbReference>
<reference evidence="10" key="1">
    <citation type="journal article" date="2019" name="Int. J. Syst. Evol. Microbiol.">
        <title>The Global Catalogue of Microorganisms (GCM) 10K type strain sequencing project: providing services to taxonomists for standard genome sequencing and annotation.</title>
        <authorList>
            <consortium name="The Broad Institute Genomics Platform"/>
            <consortium name="The Broad Institute Genome Sequencing Center for Infectious Disease"/>
            <person name="Wu L."/>
            <person name="Ma J."/>
        </authorList>
    </citation>
    <scope>NUCLEOTIDE SEQUENCE [LARGE SCALE GENOMIC DNA]</scope>
    <source>
        <strain evidence="10">JCM 17688</strain>
    </source>
</reference>
<dbReference type="Pfam" id="PF07690">
    <property type="entry name" value="MFS_1"/>
    <property type="match status" value="1"/>
</dbReference>
<feature type="transmembrane region" description="Helical" evidence="7">
    <location>
        <begin position="354"/>
        <end position="378"/>
    </location>
</feature>
<dbReference type="Proteomes" id="UP001500635">
    <property type="component" value="Unassembled WGS sequence"/>
</dbReference>
<dbReference type="InterPro" id="IPR005829">
    <property type="entry name" value="Sugar_transporter_CS"/>
</dbReference>
<feature type="transmembrane region" description="Helical" evidence="7">
    <location>
        <begin position="263"/>
        <end position="284"/>
    </location>
</feature>
<evidence type="ECO:0000256" key="2">
    <source>
        <dbReference type="ARBA" id="ARBA00022448"/>
    </source>
</evidence>
<feature type="transmembrane region" description="Helical" evidence="7">
    <location>
        <begin position="384"/>
        <end position="407"/>
    </location>
</feature>
<dbReference type="PANTHER" id="PTHR23517:SF13">
    <property type="entry name" value="MAJOR FACILITATOR SUPERFAMILY MFS_1"/>
    <property type="match status" value="1"/>
</dbReference>
<evidence type="ECO:0000256" key="6">
    <source>
        <dbReference type="ARBA" id="ARBA00023136"/>
    </source>
</evidence>
<dbReference type="InterPro" id="IPR020846">
    <property type="entry name" value="MFS_dom"/>
</dbReference>
<keyword evidence="4 7" id="KW-0812">Transmembrane</keyword>
<proteinExistence type="predicted"/>
<sequence>MSDTPANRATPTPPGPRPPRGPAPWLLVAAAMFAIAWGGNEFTPLLVMYKSHGLSAAAVDFLLFAYVVGIVPALLVGGPLSDRYGRRALMLPAPFIAMLGSLILAFGASSFSLLFAGRVCSGIALGLTMAVGSSWVKELSDAPYDRVADGVGARRGAMSLTAGFSLGAALAGVLAQWAPWPTHLAYLVNVAITIPGAVLQFSAPETVTARAGGRLRDDLRIPAARHRRFLLVVLPVAPWVFGVAACAYAVLPTLIAPRLHGDPIAFSALACMVCLGCGLGAQSVARRLDKPGTIRAAVVALTLVAVGMALASVAAGSLTVPLVLLAALVLGAAYGTALIAGLQEIGRIAGPTDLAGLTAVFYGLTYIGFAVPVVLTLLNATMPALTFPVLLGIGAAAAVVCIGVVAFGARRTPLTGPPTAVEETTAAH</sequence>
<evidence type="ECO:0000313" key="10">
    <source>
        <dbReference type="Proteomes" id="UP001500635"/>
    </source>
</evidence>
<feature type="transmembrane region" description="Helical" evidence="7">
    <location>
        <begin position="54"/>
        <end position="76"/>
    </location>
</feature>
<evidence type="ECO:0000256" key="4">
    <source>
        <dbReference type="ARBA" id="ARBA00022692"/>
    </source>
</evidence>
<dbReference type="PANTHER" id="PTHR23517">
    <property type="entry name" value="RESISTANCE PROTEIN MDTM, PUTATIVE-RELATED-RELATED"/>
    <property type="match status" value="1"/>
</dbReference>
<feature type="transmembrane region" description="Helical" evidence="7">
    <location>
        <begin position="322"/>
        <end position="342"/>
    </location>
</feature>
<evidence type="ECO:0000259" key="8">
    <source>
        <dbReference type="PROSITE" id="PS50850"/>
    </source>
</evidence>
<feature type="transmembrane region" description="Helical" evidence="7">
    <location>
        <begin position="184"/>
        <end position="208"/>
    </location>
</feature>
<feature type="transmembrane region" description="Helical" evidence="7">
    <location>
        <begin position="157"/>
        <end position="178"/>
    </location>
</feature>
<feature type="domain" description="Major facilitator superfamily (MFS) profile" evidence="8">
    <location>
        <begin position="1"/>
        <end position="413"/>
    </location>
</feature>
<evidence type="ECO:0000256" key="3">
    <source>
        <dbReference type="ARBA" id="ARBA00022475"/>
    </source>
</evidence>
<dbReference type="InterPro" id="IPR036259">
    <property type="entry name" value="MFS_trans_sf"/>
</dbReference>
<dbReference type="SUPFAM" id="SSF103473">
    <property type="entry name" value="MFS general substrate transporter"/>
    <property type="match status" value="1"/>
</dbReference>
<keyword evidence="3" id="KW-1003">Cell membrane</keyword>
<evidence type="ECO:0000256" key="1">
    <source>
        <dbReference type="ARBA" id="ARBA00004651"/>
    </source>
</evidence>
<evidence type="ECO:0000256" key="7">
    <source>
        <dbReference type="SAM" id="Phobius"/>
    </source>
</evidence>
<feature type="transmembrane region" description="Helical" evidence="7">
    <location>
        <begin position="21"/>
        <end position="39"/>
    </location>
</feature>
<keyword evidence="2" id="KW-0813">Transport</keyword>
<gene>
    <name evidence="9" type="ORF">GCM10023147_29410</name>
</gene>
<comment type="caution">
    <text evidence="9">The sequence shown here is derived from an EMBL/GenBank/DDBJ whole genome shotgun (WGS) entry which is preliminary data.</text>
</comment>
<organism evidence="9 10">
    <name type="scientific">Tsukamurella soli</name>
    <dbReference type="NCBI Taxonomy" id="644556"/>
    <lineage>
        <taxon>Bacteria</taxon>
        <taxon>Bacillati</taxon>
        <taxon>Actinomycetota</taxon>
        <taxon>Actinomycetes</taxon>
        <taxon>Mycobacteriales</taxon>
        <taxon>Tsukamurellaceae</taxon>
        <taxon>Tsukamurella</taxon>
    </lineage>
</organism>
<dbReference type="EMBL" id="BAABFR010000045">
    <property type="protein sequence ID" value="GAA4395796.1"/>
    <property type="molecule type" value="Genomic_DNA"/>
</dbReference>
<dbReference type="InterPro" id="IPR050171">
    <property type="entry name" value="MFS_Transporters"/>
</dbReference>
<feature type="transmembrane region" description="Helical" evidence="7">
    <location>
        <begin position="229"/>
        <end position="251"/>
    </location>
</feature>
<accession>A0ABP8JTC9</accession>
<comment type="subcellular location">
    <subcellularLocation>
        <location evidence="1">Cell membrane</location>
        <topology evidence="1">Multi-pass membrane protein</topology>
    </subcellularLocation>
</comment>
<keyword evidence="5 7" id="KW-1133">Transmembrane helix</keyword>
<feature type="transmembrane region" description="Helical" evidence="7">
    <location>
        <begin position="115"/>
        <end position="136"/>
    </location>
</feature>
<dbReference type="PROSITE" id="PS00216">
    <property type="entry name" value="SUGAR_TRANSPORT_1"/>
    <property type="match status" value="1"/>
</dbReference>
<dbReference type="PROSITE" id="PS50850">
    <property type="entry name" value="MFS"/>
    <property type="match status" value="1"/>
</dbReference>
<feature type="transmembrane region" description="Helical" evidence="7">
    <location>
        <begin position="296"/>
        <end position="316"/>
    </location>
</feature>
<evidence type="ECO:0000256" key="5">
    <source>
        <dbReference type="ARBA" id="ARBA00022989"/>
    </source>
</evidence>
<name>A0ABP8JTC9_9ACTN</name>
<keyword evidence="6 7" id="KW-0472">Membrane</keyword>
<protein>
    <submittedName>
        <fullName evidence="9">MFS transporter</fullName>
    </submittedName>
</protein>
<dbReference type="InterPro" id="IPR011701">
    <property type="entry name" value="MFS"/>
</dbReference>